<dbReference type="InterPro" id="IPR052027">
    <property type="entry name" value="PspC"/>
</dbReference>
<dbReference type="Proteomes" id="UP001519332">
    <property type="component" value="Unassembled WGS sequence"/>
</dbReference>
<feature type="transmembrane region" description="Helical" evidence="7">
    <location>
        <begin position="56"/>
        <end position="79"/>
    </location>
</feature>
<comment type="caution">
    <text evidence="9">The sequence shown here is derived from an EMBL/GenBank/DDBJ whole genome shotgun (WGS) entry which is preliminary data.</text>
</comment>
<evidence type="ECO:0000313" key="9">
    <source>
        <dbReference type="EMBL" id="MBP2322561.1"/>
    </source>
</evidence>
<feature type="domain" description="Phage shock protein PspC N-terminal" evidence="8">
    <location>
        <begin position="26"/>
        <end position="82"/>
    </location>
</feature>
<feature type="compositionally biased region" description="Pro residues" evidence="6">
    <location>
        <begin position="173"/>
        <end position="188"/>
    </location>
</feature>
<feature type="transmembrane region" description="Helical" evidence="7">
    <location>
        <begin position="252"/>
        <end position="270"/>
    </location>
</feature>
<feature type="transmembrane region" description="Helical" evidence="7">
    <location>
        <begin position="222"/>
        <end position="240"/>
    </location>
</feature>
<keyword evidence="2" id="KW-1003">Cell membrane</keyword>
<feature type="region of interest" description="Disordered" evidence="6">
    <location>
        <begin position="202"/>
        <end position="221"/>
    </location>
</feature>
<comment type="subcellular location">
    <subcellularLocation>
        <location evidence="1">Cell membrane</location>
        <topology evidence="1">Single-pass membrane protein</topology>
    </subcellularLocation>
</comment>
<dbReference type="InterPro" id="IPR007168">
    <property type="entry name" value="Phageshock_PspC_N"/>
</dbReference>
<evidence type="ECO:0000259" key="8">
    <source>
        <dbReference type="Pfam" id="PF04024"/>
    </source>
</evidence>
<evidence type="ECO:0000256" key="1">
    <source>
        <dbReference type="ARBA" id="ARBA00004162"/>
    </source>
</evidence>
<gene>
    <name evidence="9" type="ORF">JOF56_002946</name>
</gene>
<keyword evidence="5 7" id="KW-0472">Membrane</keyword>
<keyword evidence="4 7" id="KW-1133">Transmembrane helix</keyword>
<sequence>MSGTQRQQTHPLAGAEDTLKDFWNSRPRRPRRGRKIAGVAAAIANRYSIDPVLVRVVLVVSAFFGGAGLMIYLFGWLFFPEENDNEAPFPAMIGRGRSSTGWFFTLLLCGVLFGVSLWTFNSEGGGLLGAAMLVAALFMLHRSRAGLGQETPPAPQPTMPLPSVGMEMNSPVMPAPPGPEPRNSPPAWDPLGAAPFAWDLPDPAPVKKEPEPPAPRRPRSRVGGITFGAALAVGGALVLLAPQVSWLTPGHITGLVLAVIGLGMVGGSFVRGGRGLIGLAVPLALAGFVFTNTDTGPVASTGRPEWGNTVVRPTSVEAVQGVYSVGGGTVDLDLTALPDTGTVSTSVTVGLGNISVIVPPNADVQVTCDAGLGAVECLGQEQNATDAHVNTVDYGADGQGGLKIYLDARVNSGTVEVRRGN</sequence>
<evidence type="ECO:0000256" key="2">
    <source>
        <dbReference type="ARBA" id="ARBA00022475"/>
    </source>
</evidence>
<dbReference type="Pfam" id="PF04024">
    <property type="entry name" value="PspC"/>
    <property type="match status" value="1"/>
</dbReference>
<dbReference type="PANTHER" id="PTHR33885">
    <property type="entry name" value="PHAGE SHOCK PROTEIN C"/>
    <property type="match status" value="1"/>
</dbReference>
<feature type="region of interest" description="Disordered" evidence="6">
    <location>
        <begin position="147"/>
        <end position="188"/>
    </location>
</feature>
<proteinExistence type="predicted"/>
<protein>
    <submittedName>
        <fullName evidence="9">Phage shock protein PspC (Stress-responsive transcriptional regulator)</fullName>
    </submittedName>
</protein>
<evidence type="ECO:0000256" key="3">
    <source>
        <dbReference type="ARBA" id="ARBA00022692"/>
    </source>
</evidence>
<accession>A0ABS4TDR9</accession>
<evidence type="ECO:0000256" key="6">
    <source>
        <dbReference type="SAM" id="MobiDB-lite"/>
    </source>
</evidence>
<dbReference type="RefSeq" id="WP_209638085.1">
    <property type="nucleotide sequence ID" value="NZ_JAGINW010000001.1"/>
</dbReference>
<dbReference type="EMBL" id="JAGINW010000001">
    <property type="protein sequence ID" value="MBP2322561.1"/>
    <property type="molecule type" value="Genomic_DNA"/>
</dbReference>
<keyword evidence="3 7" id="KW-0812">Transmembrane</keyword>
<organism evidence="9 10">
    <name type="scientific">Kibdelosporangium banguiense</name>
    <dbReference type="NCBI Taxonomy" id="1365924"/>
    <lineage>
        <taxon>Bacteria</taxon>
        <taxon>Bacillati</taxon>
        <taxon>Actinomycetota</taxon>
        <taxon>Actinomycetes</taxon>
        <taxon>Pseudonocardiales</taxon>
        <taxon>Pseudonocardiaceae</taxon>
        <taxon>Kibdelosporangium</taxon>
    </lineage>
</organism>
<reference evidence="9 10" key="1">
    <citation type="submission" date="2021-03" db="EMBL/GenBank/DDBJ databases">
        <title>Sequencing the genomes of 1000 actinobacteria strains.</title>
        <authorList>
            <person name="Klenk H.-P."/>
        </authorList>
    </citation>
    <scope>NUCLEOTIDE SEQUENCE [LARGE SCALE GENOMIC DNA]</scope>
    <source>
        <strain evidence="9 10">DSM 46670</strain>
    </source>
</reference>
<evidence type="ECO:0000256" key="5">
    <source>
        <dbReference type="ARBA" id="ARBA00023136"/>
    </source>
</evidence>
<dbReference type="PANTHER" id="PTHR33885:SF3">
    <property type="entry name" value="PHAGE SHOCK PROTEIN C"/>
    <property type="match status" value="1"/>
</dbReference>
<name>A0ABS4TDR9_9PSEU</name>
<evidence type="ECO:0000256" key="4">
    <source>
        <dbReference type="ARBA" id="ARBA00022989"/>
    </source>
</evidence>
<keyword evidence="10" id="KW-1185">Reference proteome</keyword>
<evidence type="ECO:0000313" key="10">
    <source>
        <dbReference type="Proteomes" id="UP001519332"/>
    </source>
</evidence>
<evidence type="ECO:0000256" key="7">
    <source>
        <dbReference type="SAM" id="Phobius"/>
    </source>
</evidence>
<feature type="transmembrane region" description="Helical" evidence="7">
    <location>
        <begin position="100"/>
        <end position="118"/>
    </location>
</feature>